<proteinExistence type="predicted"/>
<dbReference type="EMBL" id="JBHLSV010000004">
    <property type="protein sequence ID" value="MFC0673298.1"/>
    <property type="molecule type" value="Genomic_DNA"/>
</dbReference>
<evidence type="ECO:0000313" key="2">
    <source>
        <dbReference type="Proteomes" id="UP001589793"/>
    </source>
</evidence>
<evidence type="ECO:0000313" key="1">
    <source>
        <dbReference type="EMBL" id="MFC0673298.1"/>
    </source>
</evidence>
<protein>
    <submittedName>
        <fullName evidence="1">ArsR/SmtB family transcription factor</fullName>
    </submittedName>
</protein>
<dbReference type="InterPro" id="IPR036390">
    <property type="entry name" value="WH_DNA-bd_sf"/>
</dbReference>
<dbReference type="Proteomes" id="UP001589793">
    <property type="component" value="Unassembled WGS sequence"/>
</dbReference>
<organism evidence="1 2">
    <name type="scientific">Brachybacterium hainanense</name>
    <dbReference type="NCBI Taxonomy" id="1541174"/>
    <lineage>
        <taxon>Bacteria</taxon>
        <taxon>Bacillati</taxon>
        <taxon>Actinomycetota</taxon>
        <taxon>Actinomycetes</taxon>
        <taxon>Micrococcales</taxon>
        <taxon>Dermabacteraceae</taxon>
        <taxon>Brachybacterium</taxon>
    </lineage>
</organism>
<accession>A0ABV6RBI2</accession>
<dbReference type="RefSeq" id="WP_376978758.1">
    <property type="nucleotide sequence ID" value="NZ_JBHLSV010000004.1"/>
</dbReference>
<dbReference type="SUPFAM" id="SSF46785">
    <property type="entry name" value="Winged helix' DNA-binding domain"/>
    <property type="match status" value="1"/>
</dbReference>
<dbReference type="CDD" id="cd00090">
    <property type="entry name" value="HTH_ARSR"/>
    <property type="match status" value="1"/>
</dbReference>
<gene>
    <name evidence="1" type="ORF">ACFFF6_04925</name>
</gene>
<reference evidence="1 2" key="1">
    <citation type="submission" date="2024-09" db="EMBL/GenBank/DDBJ databases">
        <authorList>
            <person name="Sun Q."/>
            <person name="Mori K."/>
        </authorList>
    </citation>
    <scope>NUCLEOTIDE SEQUENCE [LARGE SCALE GENOMIC DNA]</scope>
    <source>
        <strain evidence="1 2">CICC 10874</strain>
    </source>
</reference>
<keyword evidence="2" id="KW-1185">Reference proteome</keyword>
<dbReference type="Gene3D" id="1.10.10.10">
    <property type="entry name" value="Winged helix-like DNA-binding domain superfamily/Winged helix DNA-binding domain"/>
    <property type="match status" value="1"/>
</dbReference>
<dbReference type="InterPro" id="IPR036388">
    <property type="entry name" value="WH-like_DNA-bd_sf"/>
</dbReference>
<dbReference type="Pfam" id="PF12840">
    <property type="entry name" value="HTH_20"/>
    <property type="match status" value="1"/>
</dbReference>
<dbReference type="InterPro" id="IPR011991">
    <property type="entry name" value="ArsR-like_HTH"/>
</dbReference>
<sequence length="325" mass="34758">MRFVLTPGALARTRFVISPLAELIGALTGGAAALEAPRQAVGSGAAGTVAFRRWRAEDPLHASFVDLIGHTKWFPDLIGLAPPATGEVRLEAELAQLAAWDPDATVRTLEDSVAQAWTPQETAWLRTPALPVRLAAALRSAWARLIVPDWARRQRILRREIAFRTALIGSSGWAGAVDGIARDVLWEDPDALLVSRRTGTSLLVHEHLSFIPTTQVRGRWTCDGPAGVALVYGARGSRAAVAPRRGQALGRLLGTGRAAVLLALDLPGTPSQLHAELGYALGTVGGHLAVLEDAGLVHRARTGREVHYRRTELGESLVGEQGEEP</sequence>
<comment type="caution">
    <text evidence="1">The sequence shown here is derived from an EMBL/GenBank/DDBJ whole genome shotgun (WGS) entry which is preliminary data.</text>
</comment>
<name>A0ABV6RBI2_9MICO</name>